<dbReference type="HAMAP" id="MF_01023">
    <property type="entry name" value="HisC_aminotrans_2"/>
    <property type="match status" value="1"/>
</dbReference>
<dbReference type="PROSITE" id="PS00599">
    <property type="entry name" value="AA_TRANSFER_CLASS_2"/>
    <property type="match status" value="1"/>
</dbReference>
<comment type="subunit">
    <text evidence="4 11">Homodimer.</text>
</comment>
<dbReference type="GO" id="GO:0030170">
    <property type="term" value="F:pyridoxal phosphate binding"/>
    <property type="evidence" value="ECO:0007669"/>
    <property type="project" value="InterPro"/>
</dbReference>
<comment type="pathway">
    <text evidence="2 11">Amino-acid biosynthesis; L-histidine biosynthesis; L-histidine from 5-phospho-alpha-D-ribose 1-diphosphate: step 7/9.</text>
</comment>
<keyword evidence="6 11" id="KW-0028">Amino-acid biosynthesis</keyword>
<evidence type="ECO:0000259" key="12">
    <source>
        <dbReference type="Pfam" id="PF00155"/>
    </source>
</evidence>
<accession>A0A1X6ZLR1</accession>
<keyword evidence="7 11" id="KW-0808">Transferase</keyword>
<evidence type="ECO:0000256" key="6">
    <source>
        <dbReference type="ARBA" id="ARBA00022605"/>
    </source>
</evidence>
<keyword evidence="9 11" id="KW-0368">Histidine biosynthesis</keyword>
<dbReference type="Gene3D" id="3.90.1150.10">
    <property type="entry name" value="Aspartate Aminotransferase, domain 1"/>
    <property type="match status" value="1"/>
</dbReference>
<evidence type="ECO:0000256" key="7">
    <source>
        <dbReference type="ARBA" id="ARBA00022679"/>
    </source>
</evidence>
<dbReference type="EC" id="2.6.1.9" evidence="11"/>
<dbReference type="CDD" id="cd00609">
    <property type="entry name" value="AAT_like"/>
    <property type="match status" value="1"/>
</dbReference>
<dbReference type="SUPFAM" id="SSF53383">
    <property type="entry name" value="PLP-dependent transferases"/>
    <property type="match status" value="1"/>
</dbReference>
<dbReference type="PANTHER" id="PTHR43643">
    <property type="entry name" value="HISTIDINOL-PHOSPHATE AMINOTRANSFERASE 2"/>
    <property type="match status" value="1"/>
</dbReference>
<evidence type="ECO:0000256" key="9">
    <source>
        <dbReference type="ARBA" id="ARBA00023102"/>
    </source>
</evidence>
<dbReference type="InterPro" id="IPR015421">
    <property type="entry name" value="PyrdxlP-dep_Trfase_major"/>
</dbReference>
<name>A0A1X6ZLR1_9RHOB</name>
<keyword evidence="5 11" id="KW-0032">Aminotransferase</keyword>
<feature type="modified residue" description="N6-(pyridoxal phosphate)lysine" evidence="11">
    <location>
        <position position="229"/>
    </location>
</feature>
<dbReference type="InterPro" id="IPR001917">
    <property type="entry name" value="Aminotrans_II_pyridoxalP_BS"/>
</dbReference>
<dbReference type="GO" id="GO:0000105">
    <property type="term" value="P:L-histidine biosynthetic process"/>
    <property type="evidence" value="ECO:0007669"/>
    <property type="project" value="UniProtKB-UniRule"/>
</dbReference>
<comment type="similarity">
    <text evidence="3 11">Belongs to the class-II pyridoxal-phosphate-dependent aminotransferase family. Histidinol-phosphate aminotransferase subfamily.</text>
</comment>
<organism evidence="13 14">
    <name type="scientific">Pseudooceanicola marinus</name>
    <dbReference type="NCBI Taxonomy" id="396013"/>
    <lineage>
        <taxon>Bacteria</taxon>
        <taxon>Pseudomonadati</taxon>
        <taxon>Pseudomonadota</taxon>
        <taxon>Alphaproteobacteria</taxon>
        <taxon>Rhodobacterales</taxon>
        <taxon>Paracoccaceae</taxon>
        <taxon>Pseudooceanicola</taxon>
    </lineage>
</organism>
<dbReference type="EMBL" id="FWFN01000005">
    <property type="protein sequence ID" value="SLN54672.1"/>
    <property type="molecule type" value="Genomic_DNA"/>
</dbReference>
<comment type="cofactor">
    <cofactor evidence="1 11">
        <name>pyridoxal 5'-phosphate</name>
        <dbReference type="ChEBI" id="CHEBI:597326"/>
    </cofactor>
</comment>
<comment type="catalytic activity">
    <reaction evidence="10 11">
        <text>L-histidinol phosphate + 2-oxoglutarate = 3-(imidazol-4-yl)-2-oxopropyl phosphate + L-glutamate</text>
        <dbReference type="Rhea" id="RHEA:23744"/>
        <dbReference type="ChEBI" id="CHEBI:16810"/>
        <dbReference type="ChEBI" id="CHEBI:29985"/>
        <dbReference type="ChEBI" id="CHEBI:57766"/>
        <dbReference type="ChEBI" id="CHEBI:57980"/>
        <dbReference type="EC" id="2.6.1.9"/>
    </reaction>
</comment>
<dbReference type="NCBIfam" id="TIGR01141">
    <property type="entry name" value="hisC"/>
    <property type="match status" value="1"/>
</dbReference>
<dbReference type="InterPro" id="IPR004839">
    <property type="entry name" value="Aminotransferase_I/II_large"/>
</dbReference>
<dbReference type="UniPathway" id="UPA00031">
    <property type="reaction ID" value="UER00012"/>
</dbReference>
<dbReference type="InterPro" id="IPR015422">
    <property type="entry name" value="PyrdxlP-dep_Trfase_small"/>
</dbReference>
<evidence type="ECO:0000256" key="10">
    <source>
        <dbReference type="ARBA" id="ARBA00047481"/>
    </source>
</evidence>
<dbReference type="Proteomes" id="UP000193963">
    <property type="component" value="Unassembled WGS sequence"/>
</dbReference>
<dbReference type="Pfam" id="PF00155">
    <property type="entry name" value="Aminotran_1_2"/>
    <property type="match status" value="1"/>
</dbReference>
<evidence type="ECO:0000256" key="8">
    <source>
        <dbReference type="ARBA" id="ARBA00022898"/>
    </source>
</evidence>
<evidence type="ECO:0000256" key="4">
    <source>
        <dbReference type="ARBA" id="ARBA00011738"/>
    </source>
</evidence>
<evidence type="ECO:0000256" key="1">
    <source>
        <dbReference type="ARBA" id="ARBA00001933"/>
    </source>
</evidence>
<evidence type="ECO:0000313" key="13">
    <source>
        <dbReference type="EMBL" id="SLN54672.1"/>
    </source>
</evidence>
<keyword evidence="14" id="KW-1185">Reference proteome</keyword>
<reference evidence="14" key="1">
    <citation type="submission" date="2017-03" db="EMBL/GenBank/DDBJ databases">
        <authorList>
            <person name="Rodrigo-Torres L."/>
            <person name="Arahal R.D."/>
            <person name="Lucena T."/>
        </authorList>
    </citation>
    <scope>NUCLEOTIDE SEQUENCE [LARGE SCALE GENOMIC DNA]</scope>
    <source>
        <strain evidence="14">CECT 7751</strain>
    </source>
</reference>
<keyword evidence="8 11" id="KW-0663">Pyridoxal phosphate</keyword>
<dbReference type="GO" id="GO:0004400">
    <property type="term" value="F:histidinol-phosphate transaminase activity"/>
    <property type="evidence" value="ECO:0007669"/>
    <property type="project" value="UniProtKB-UniRule"/>
</dbReference>
<evidence type="ECO:0000256" key="5">
    <source>
        <dbReference type="ARBA" id="ARBA00022576"/>
    </source>
</evidence>
<gene>
    <name evidence="13" type="primary">hisC2_2</name>
    <name evidence="11" type="synonym">hisC</name>
    <name evidence="13" type="ORF">PSM7751_02655</name>
</gene>
<dbReference type="InterPro" id="IPR050106">
    <property type="entry name" value="HistidinolP_aminotransfase"/>
</dbReference>
<dbReference type="InterPro" id="IPR015424">
    <property type="entry name" value="PyrdxlP-dep_Trfase"/>
</dbReference>
<dbReference type="AlphaFoldDB" id="A0A1X6ZLR1"/>
<evidence type="ECO:0000256" key="3">
    <source>
        <dbReference type="ARBA" id="ARBA00007970"/>
    </source>
</evidence>
<proteinExistence type="inferred from homology"/>
<feature type="domain" description="Aminotransferase class I/classII large" evidence="12">
    <location>
        <begin position="36"/>
        <end position="359"/>
    </location>
</feature>
<evidence type="ECO:0000256" key="2">
    <source>
        <dbReference type="ARBA" id="ARBA00005011"/>
    </source>
</evidence>
<dbReference type="RefSeq" id="WP_085888696.1">
    <property type="nucleotide sequence ID" value="NZ_FWFN01000005.1"/>
</dbReference>
<protein>
    <recommendedName>
        <fullName evidence="11">Histidinol-phosphate aminotransferase</fullName>
        <ecNumber evidence="11">2.6.1.9</ecNumber>
    </recommendedName>
    <alternativeName>
        <fullName evidence="11">Imidazole acetol-phosphate transaminase</fullName>
    </alternativeName>
</protein>
<sequence>MSATEIALRPELAALAPYNSGLSLEDVASRCGGRPIAKLGSNENPHPLPDPVCAAMAEVLGRTQMYPDPSARALAAQLAAVTGVEAARIVFGDGSEDLLNVLARALLQTGDEVVTLYPSFPLHEDYARMMGAEVTRIGLTEGREIDMAALLEAVARPVRLILLANPMNPAGVWLTPDQLDQVLAAQHPDSVLCLDEAYVEYAAGPDYLPGTERIGGHAKPLLILRTFSKAWGLAALRIGYGLSNSDALISAMHLVRTPFNVNAVAQAAALAALCAPEGMQAAVADTLAERARVADVLRGRGLEVLPSKGNFLFVNVARPSGPVGEALIDHGVIVKPWKQPGYESFLRVSTGLAVENDQFLGALEAVL</sequence>
<dbReference type="InterPro" id="IPR005861">
    <property type="entry name" value="HisP_aminotrans"/>
</dbReference>
<dbReference type="PANTHER" id="PTHR43643:SF6">
    <property type="entry name" value="HISTIDINOL-PHOSPHATE AMINOTRANSFERASE"/>
    <property type="match status" value="1"/>
</dbReference>
<dbReference type="OrthoDB" id="9809616at2"/>
<dbReference type="Gene3D" id="3.40.640.10">
    <property type="entry name" value="Type I PLP-dependent aspartate aminotransferase-like (Major domain)"/>
    <property type="match status" value="1"/>
</dbReference>
<evidence type="ECO:0000313" key="14">
    <source>
        <dbReference type="Proteomes" id="UP000193963"/>
    </source>
</evidence>
<evidence type="ECO:0000256" key="11">
    <source>
        <dbReference type="HAMAP-Rule" id="MF_01023"/>
    </source>
</evidence>